<keyword evidence="6" id="KW-0238">DNA-binding</keyword>
<keyword evidence="11" id="KW-1185">Reference proteome</keyword>
<evidence type="ECO:0000256" key="4">
    <source>
        <dbReference type="ARBA" id="ARBA00022691"/>
    </source>
</evidence>
<name>A0ABS4DNU0_9GAMM</name>
<dbReference type="SUPFAM" id="SSF53335">
    <property type="entry name" value="S-adenosyl-L-methionine-dependent methyltransferases"/>
    <property type="match status" value="1"/>
</dbReference>
<dbReference type="Proteomes" id="UP000823790">
    <property type="component" value="Unassembled WGS sequence"/>
</dbReference>
<dbReference type="PANTHER" id="PTHR13370">
    <property type="entry name" value="RNA METHYLASE-RELATED"/>
    <property type="match status" value="1"/>
</dbReference>
<comment type="caution">
    <text evidence="10">The sequence shown here is derived from an EMBL/GenBank/DDBJ whole genome shotgun (WGS) entry which is preliminary data.</text>
</comment>
<feature type="domain" description="DNA methylase N-4/N-6" evidence="9">
    <location>
        <begin position="45"/>
        <end position="269"/>
    </location>
</feature>
<evidence type="ECO:0000256" key="1">
    <source>
        <dbReference type="ARBA" id="ARBA00010203"/>
    </source>
</evidence>
<keyword evidence="3" id="KW-0808">Transferase</keyword>
<dbReference type="EC" id="2.1.1.-" evidence="8"/>
<dbReference type="PRINTS" id="PR00508">
    <property type="entry name" value="S21N4MTFRASE"/>
</dbReference>
<dbReference type="PANTHER" id="PTHR13370:SF3">
    <property type="entry name" value="TRNA (GUANINE(10)-N2)-METHYLTRANSFERASE HOMOLOG"/>
    <property type="match status" value="1"/>
</dbReference>
<dbReference type="Pfam" id="PF01555">
    <property type="entry name" value="N6_N4_Mtase"/>
    <property type="match status" value="1"/>
</dbReference>
<dbReference type="InterPro" id="IPR017985">
    <property type="entry name" value="MeTrfase_CN4_CS"/>
</dbReference>
<evidence type="ECO:0000259" key="9">
    <source>
        <dbReference type="Pfam" id="PF01555"/>
    </source>
</evidence>
<evidence type="ECO:0000256" key="6">
    <source>
        <dbReference type="ARBA" id="ARBA00023125"/>
    </source>
</evidence>
<evidence type="ECO:0000313" key="11">
    <source>
        <dbReference type="Proteomes" id="UP000823790"/>
    </source>
</evidence>
<evidence type="ECO:0000256" key="7">
    <source>
        <dbReference type="ARBA" id="ARBA00049120"/>
    </source>
</evidence>
<evidence type="ECO:0000256" key="2">
    <source>
        <dbReference type="ARBA" id="ARBA00022603"/>
    </source>
</evidence>
<keyword evidence="5" id="KW-0680">Restriction system</keyword>
<dbReference type="EMBL" id="JAGJRS010000019">
    <property type="protein sequence ID" value="MBP1474714.1"/>
    <property type="molecule type" value="Genomic_DNA"/>
</dbReference>
<protein>
    <recommendedName>
        <fullName evidence="8">Methyltransferase</fullName>
        <ecNumber evidence="8">2.1.1.-</ecNumber>
    </recommendedName>
</protein>
<comment type="similarity">
    <text evidence="1">Belongs to the N(4)/N(6)-methyltransferase family. N(4) subfamily.</text>
</comment>
<dbReference type="InterPro" id="IPR029063">
    <property type="entry name" value="SAM-dependent_MTases_sf"/>
</dbReference>
<comment type="catalytic activity">
    <reaction evidence="7">
        <text>a 2'-deoxycytidine in DNA + S-adenosyl-L-methionine = an N(4)-methyl-2'-deoxycytidine in DNA + S-adenosyl-L-homocysteine + H(+)</text>
        <dbReference type="Rhea" id="RHEA:16857"/>
        <dbReference type="Rhea" id="RHEA-COMP:11369"/>
        <dbReference type="Rhea" id="RHEA-COMP:13674"/>
        <dbReference type="ChEBI" id="CHEBI:15378"/>
        <dbReference type="ChEBI" id="CHEBI:57856"/>
        <dbReference type="ChEBI" id="CHEBI:59789"/>
        <dbReference type="ChEBI" id="CHEBI:85452"/>
        <dbReference type="ChEBI" id="CHEBI:137933"/>
        <dbReference type="EC" id="2.1.1.113"/>
    </reaction>
</comment>
<evidence type="ECO:0000256" key="5">
    <source>
        <dbReference type="ARBA" id="ARBA00022747"/>
    </source>
</evidence>
<keyword evidence="2" id="KW-0489">Methyltransferase</keyword>
<gene>
    <name evidence="10" type="ORF">J7I44_10425</name>
</gene>
<keyword evidence="4" id="KW-0949">S-adenosyl-L-methionine</keyword>
<accession>A0ABS4DNU0</accession>
<dbReference type="PROSITE" id="PS00093">
    <property type="entry name" value="N4_MTASE"/>
    <property type="match status" value="1"/>
</dbReference>
<evidence type="ECO:0000313" key="10">
    <source>
        <dbReference type="EMBL" id="MBP1474714.1"/>
    </source>
</evidence>
<reference evidence="10 11" key="1">
    <citation type="submission" date="2021-04" db="EMBL/GenBank/DDBJ databases">
        <authorList>
            <person name="Huq M.A."/>
        </authorList>
    </citation>
    <scope>NUCLEOTIDE SEQUENCE [LARGE SCALE GENOMIC DNA]</scope>
    <source>
        <strain evidence="10 11">MAH-13</strain>
    </source>
</reference>
<dbReference type="Gene3D" id="3.40.50.150">
    <property type="entry name" value="Vaccinia Virus protein VP39"/>
    <property type="match status" value="1"/>
</dbReference>
<dbReference type="InterPro" id="IPR002941">
    <property type="entry name" value="DNA_methylase_N4/N6"/>
</dbReference>
<sequence length="302" mass="33975">MKADQSALERTLLQCLGKPDVHRPGVLIYNRDCVDALSSLPGEIVDLTVTSPPYNIGKEYEEQRDVSDYLDWCAAWISQIHRVTAGNGAFWLNLGYFALPGRAKAIPISYLLWDRIPFFLQQEIVWHYGAGVASRKSFSPRNEKFLWYLKNPDSYVFNLDDVRDPNVRYPNQKKNGKLKCNPLGKNPTDVWEFPKVTSGKDRASAERTAHPAQFPLALINRIIRACSNEGGLVVDPFLGSGTTAEAALGNGRLVLGFELDPRYVAIAEKRVDQYLEWRRNADSRAKLSFSEQGDQLSPIDIG</sequence>
<dbReference type="RefSeq" id="WP_209620056.1">
    <property type="nucleotide sequence ID" value="NZ_JAGJRS010000019.1"/>
</dbReference>
<evidence type="ECO:0000256" key="3">
    <source>
        <dbReference type="ARBA" id="ARBA00022679"/>
    </source>
</evidence>
<proteinExistence type="inferred from homology"/>
<dbReference type="InterPro" id="IPR001091">
    <property type="entry name" value="RM_Methyltransferase"/>
</dbReference>
<organism evidence="10 11">
    <name type="scientific">Frateuria flava</name>
    <dbReference type="NCBI Taxonomy" id="2821489"/>
    <lineage>
        <taxon>Bacteria</taxon>
        <taxon>Pseudomonadati</taxon>
        <taxon>Pseudomonadota</taxon>
        <taxon>Gammaproteobacteria</taxon>
        <taxon>Lysobacterales</taxon>
        <taxon>Rhodanobacteraceae</taxon>
        <taxon>Frateuria</taxon>
    </lineage>
</organism>
<evidence type="ECO:0000256" key="8">
    <source>
        <dbReference type="RuleBase" id="RU362026"/>
    </source>
</evidence>